<dbReference type="AlphaFoldDB" id="A0A381VKL4"/>
<keyword evidence="1" id="KW-0472">Membrane</keyword>
<sequence>VGYVTRLRSLMDIIFQTIILTYFVIGSVSNAIVPFFLDANDEINKDI</sequence>
<organism evidence="2">
    <name type="scientific">marine metagenome</name>
    <dbReference type="NCBI Taxonomy" id="408172"/>
    <lineage>
        <taxon>unclassified sequences</taxon>
        <taxon>metagenomes</taxon>
        <taxon>ecological metagenomes</taxon>
    </lineage>
</organism>
<proteinExistence type="predicted"/>
<evidence type="ECO:0000256" key="1">
    <source>
        <dbReference type="SAM" id="Phobius"/>
    </source>
</evidence>
<keyword evidence="1" id="KW-1133">Transmembrane helix</keyword>
<keyword evidence="1" id="KW-0812">Transmembrane</keyword>
<evidence type="ECO:0000313" key="2">
    <source>
        <dbReference type="EMBL" id="SVA40764.1"/>
    </source>
</evidence>
<feature type="transmembrane region" description="Helical" evidence="1">
    <location>
        <begin position="13"/>
        <end position="37"/>
    </location>
</feature>
<protein>
    <submittedName>
        <fullName evidence="2">Uncharacterized protein</fullName>
    </submittedName>
</protein>
<accession>A0A381VKL4</accession>
<gene>
    <name evidence="2" type="ORF">METZ01_LOCUS93618</name>
</gene>
<dbReference type="EMBL" id="UINC01009073">
    <property type="protein sequence ID" value="SVA40764.1"/>
    <property type="molecule type" value="Genomic_DNA"/>
</dbReference>
<feature type="non-terminal residue" evidence="2">
    <location>
        <position position="1"/>
    </location>
</feature>
<reference evidence="2" key="1">
    <citation type="submission" date="2018-05" db="EMBL/GenBank/DDBJ databases">
        <authorList>
            <person name="Lanie J.A."/>
            <person name="Ng W.-L."/>
            <person name="Kazmierczak K.M."/>
            <person name="Andrzejewski T.M."/>
            <person name="Davidsen T.M."/>
            <person name="Wayne K.J."/>
            <person name="Tettelin H."/>
            <person name="Glass J.I."/>
            <person name="Rusch D."/>
            <person name="Podicherti R."/>
            <person name="Tsui H.-C.T."/>
            <person name="Winkler M.E."/>
        </authorList>
    </citation>
    <scope>NUCLEOTIDE SEQUENCE</scope>
</reference>
<name>A0A381VKL4_9ZZZZ</name>